<dbReference type="AlphaFoldDB" id="A0A1C3EP93"/>
<dbReference type="EMBL" id="LYBM01000006">
    <property type="protein sequence ID" value="ODA35060.1"/>
    <property type="molecule type" value="Genomic_DNA"/>
</dbReference>
<feature type="domain" description="ABC3 transporter permease C-terminal" evidence="8">
    <location>
        <begin position="284"/>
        <end position="406"/>
    </location>
</feature>
<keyword evidence="2" id="KW-1003">Cell membrane</keyword>
<comment type="subcellular location">
    <subcellularLocation>
        <location evidence="1">Cell membrane</location>
        <topology evidence="1">Multi-pass membrane protein</topology>
    </subcellularLocation>
</comment>
<evidence type="ECO:0008006" key="12">
    <source>
        <dbReference type="Google" id="ProtNLM"/>
    </source>
</evidence>
<feature type="transmembrane region" description="Helical" evidence="7">
    <location>
        <begin position="278"/>
        <end position="302"/>
    </location>
</feature>
<dbReference type="Pfam" id="PF12704">
    <property type="entry name" value="MacB_PCD"/>
    <property type="match status" value="2"/>
</dbReference>
<feature type="domain" description="MacB-like periplasmic core" evidence="9">
    <location>
        <begin position="21"/>
        <end position="237"/>
    </location>
</feature>
<evidence type="ECO:0000256" key="3">
    <source>
        <dbReference type="ARBA" id="ARBA00022692"/>
    </source>
</evidence>
<organism evidence="10 11">
    <name type="scientific">Veronia pacifica</name>
    <dbReference type="NCBI Taxonomy" id="1080227"/>
    <lineage>
        <taxon>Bacteria</taxon>
        <taxon>Pseudomonadati</taxon>
        <taxon>Pseudomonadota</taxon>
        <taxon>Gammaproteobacteria</taxon>
        <taxon>Vibrionales</taxon>
        <taxon>Vibrionaceae</taxon>
        <taxon>Veronia</taxon>
    </lineage>
</organism>
<evidence type="ECO:0000259" key="9">
    <source>
        <dbReference type="Pfam" id="PF12704"/>
    </source>
</evidence>
<keyword evidence="4 7" id="KW-1133">Transmembrane helix</keyword>
<dbReference type="Proteomes" id="UP000094936">
    <property type="component" value="Unassembled WGS sequence"/>
</dbReference>
<dbReference type="InterPro" id="IPR050250">
    <property type="entry name" value="Macrolide_Exporter_MacB"/>
</dbReference>
<dbReference type="InterPro" id="IPR025857">
    <property type="entry name" value="MacB_PCD"/>
</dbReference>
<dbReference type="OrthoDB" id="9770036at2"/>
<name>A0A1C3EP93_9GAMM</name>
<feature type="transmembrane region" description="Helical" evidence="7">
    <location>
        <begin position="20"/>
        <end position="43"/>
    </location>
</feature>
<keyword evidence="3 7" id="KW-0812">Transmembrane</keyword>
<keyword evidence="11" id="KW-1185">Reference proteome</keyword>
<dbReference type="RefSeq" id="WP_068899915.1">
    <property type="nucleotide sequence ID" value="NZ_JBHUIF010000013.1"/>
</dbReference>
<evidence type="ECO:0000256" key="5">
    <source>
        <dbReference type="ARBA" id="ARBA00023136"/>
    </source>
</evidence>
<sequence>MGGIHEVKHSLRRLAKAPSFTLLMLFIIVGSLTVSMVGFNYVYTVTVKPLDSEREQSVRIIRQIRNTVYMGEVGEPRFVRFHHDEIKRLEQSGVLDEMGEFTYVSPESVWLSTGTVGEEVQGMSVSKEFSSFSGVKAILGRALKDSDYDPSNSPVVVISHWVWQHFYAGREEVIGKRVTIDGVPTTIVGVMPEGYRFPTFSHLWKPDTGSLSESNQIKLYFRARSDEHEENVRQLIAERMTDELKASVSQIQREMVTPVEVRSLSLVEESTDSMGIKIMLASLLLVIAVVVVAAINISNLLLAQSLKYQRESAIRAALGASKSRVVGQLASDGLLLCVVGLSVSLLLTSLTLEGLSSAITALIGSRLPYWWHWQLDIATSILAGCLTLIIILVAVIYPANKTANFNISDILRDGTRGAVSKINTVASKRMLGIQLGVVSFLIMVGSLVVYLMTSVISSTDLEKDKGFYTISLERSGAEEISQELQIALRERLSTNAMAPMIDEPILRGAEKIDTRIYQSQRDINKRIRTTFISTLDADRLIRGQNFGASDHLNSERVAIINSSLANEIFGSLDVIGNRIEIGPLEQEDSFLEREYVRIIGLAEDSLISLTADTDHRIYLPLSQSTSIPWLDLSFRSQDINQTMTFIQRSLKAMDQQLIVTNIFDHYQNRRAMLATFGLSMGGIAIIGGFSLFMALIGIYGMARSQVNQARYEIGLRRALGSTDRRVVWLMINKNMHYVGLGIGIATAIFAACGFVGYQLFQGKIPVSMFVQSGFFTFIGLAAVVVLALYIPVREVLKQTPSASLRMD</sequence>
<dbReference type="PANTHER" id="PTHR30572">
    <property type="entry name" value="MEMBRANE COMPONENT OF TRANSPORTER-RELATED"/>
    <property type="match status" value="1"/>
</dbReference>
<proteinExistence type="inferred from homology"/>
<keyword evidence="5 7" id="KW-0472">Membrane</keyword>
<gene>
    <name evidence="10" type="ORF">A8L45_05115</name>
</gene>
<reference evidence="10 11" key="1">
    <citation type="submission" date="2016-05" db="EMBL/GenBank/DDBJ databases">
        <title>Genomic Taxonomy of the Vibrionaceae.</title>
        <authorList>
            <person name="Gomez-Gil B."/>
            <person name="Enciso-Ibarra J."/>
        </authorList>
    </citation>
    <scope>NUCLEOTIDE SEQUENCE [LARGE SCALE GENOMIC DNA]</scope>
    <source>
        <strain evidence="10 11">CAIM 1920</strain>
    </source>
</reference>
<feature type="transmembrane region" description="Helical" evidence="7">
    <location>
        <begin position="676"/>
        <end position="702"/>
    </location>
</feature>
<evidence type="ECO:0000256" key="1">
    <source>
        <dbReference type="ARBA" id="ARBA00004651"/>
    </source>
</evidence>
<comment type="similarity">
    <text evidence="6">Belongs to the ABC-4 integral membrane protein family.</text>
</comment>
<dbReference type="STRING" id="1080227.A8L45_05115"/>
<evidence type="ECO:0000313" key="11">
    <source>
        <dbReference type="Proteomes" id="UP000094936"/>
    </source>
</evidence>
<feature type="domain" description="MacB-like periplasmic core" evidence="9">
    <location>
        <begin position="430"/>
        <end position="624"/>
    </location>
</feature>
<dbReference type="Pfam" id="PF02687">
    <property type="entry name" value="FtsX"/>
    <property type="match status" value="2"/>
</dbReference>
<feature type="transmembrane region" description="Helical" evidence="7">
    <location>
        <begin position="377"/>
        <end position="397"/>
    </location>
</feature>
<accession>A0A1C3EP93</accession>
<feature type="transmembrane region" description="Helical" evidence="7">
    <location>
        <begin position="766"/>
        <end position="790"/>
    </location>
</feature>
<feature type="transmembrane region" description="Helical" evidence="7">
    <location>
        <begin position="737"/>
        <end position="760"/>
    </location>
</feature>
<feature type="transmembrane region" description="Helical" evidence="7">
    <location>
        <begin position="431"/>
        <end position="452"/>
    </location>
</feature>
<evidence type="ECO:0000256" key="4">
    <source>
        <dbReference type="ARBA" id="ARBA00022989"/>
    </source>
</evidence>
<comment type="caution">
    <text evidence="10">The sequence shown here is derived from an EMBL/GenBank/DDBJ whole genome shotgun (WGS) entry which is preliminary data.</text>
</comment>
<feature type="domain" description="ABC3 transporter permease C-terminal" evidence="8">
    <location>
        <begin position="685"/>
        <end position="800"/>
    </location>
</feature>
<evidence type="ECO:0000256" key="2">
    <source>
        <dbReference type="ARBA" id="ARBA00022475"/>
    </source>
</evidence>
<feature type="transmembrane region" description="Helical" evidence="7">
    <location>
        <begin position="333"/>
        <end position="352"/>
    </location>
</feature>
<dbReference type="InterPro" id="IPR003838">
    <property type="entry name" value="ABC3_permease_C"/>
</dbReference>
<protein>
    <recommendedName>
        <fullName evidence="12">Permease</fullName>
    </recommendedName>
</protein>
<dbReference type="GO" id="GO:0005886">
    <property type="term" value="C:plasma membrane"/>
    <property type="evidence" value="ECO:0007669"/>
    <property type="project" value="UniProtKB-SubCell"/>
</dbReference>
<evidence type="ECO:0000259" key="8">
    <source>
        <dbReference type="Pfam" id="PF02687"/>
    </source>
</evidence>
<evidence type="ECO:0000256" key="6">
    <source>
        <dbReference type="ARBA" id="ARBA00038076"/>
    </source>
</evidence>
<dbReference type="GO" id="GO:0022857">
    <property type="term" value="F:transmembrane transporter activity"/>
    <property type="evidence" value="ECO:0007669"/>
    <property type="project" value="TreeGrafter"/>
</dbReference>
<dbReference type="PANTHER" id="PTHR30572:SF4">
    <property type="entry name" value="ABC TRANSPORTER PERMEASE YTRF"/>
    <property type="match status" value="1"/>
</dbReference>
<evidence type="ECO:0000313" key="10">
    <source>
        <dbReference type="EMBL" id="ODA35060.1"/>
    </source>
</evidence>
<evidence type="ECO:0000256" key="7">
    <source>
        <dbReference type="SAM" id="Phobius"/>
    </source>
</evidence>